<organism evidence="2 3">
    <name type="scientific">Necator americanus</name>
    <name type="common">Human hookworm</name>
    <dbReference type="NCBI Taxonomy" id="51031"/>
    <lineage>
        <taxon>Eukaryota</taxon>
        <taxon>Metazoa</taxon>
        <taxon>Ecdysozoa</taxon>
        <taxon>Nematoda</taxon>
        <taxon>Chromadorea</taxon>
        <taxon>Rhabditida</taxon>
        <taxon>Rhabditina</taxon>
        <taxon>Rhabditomorpha</taxon>
        <taxon>Strongyloidea</taxon>
        <taxon>Ancylostomatidae</taxon>
        <taxon>Bunostominae</taxon>
        <taxon>Necator</taxon>
    </lineage>
</organism>
<feature type="region of interest" description="Disordered" evidence="1">
    <location>
        <begin position="1"/>
        <end position="21"/>
    </location>
</feature>
<sequence>MPLPRQPMPHEDTPDGSDAQTRGKACFIHESRAAPTVLVAQSGSSVAAKQTWTRVLRSFEESNFELGVSKHLCAYWDLSMPQDKACSARPRFAILNKESRDLEGASCGGRATSNHVVDHGDSSCPTRVLPVKSCFHFGTLTQSAAAYAAALEEELFSVEVRIQRELPPSSTAVRDSPMWIPPQLRVHPPTQLHRASCRP</sequence>
<name>A0ABR1DP71_NECAM</name>
<evidence type="ECO:0000256" key="1">
    <source>
        <dbReference type="SAM" id="MobiDB-lite"/>
    </source>
</evidence>
<reference evidence="2 3" key="1">
    <citation type="submission" date="2023-08" db="EMBL/GenBank/DDBJ databases">
        <title>A Necator americanus chromosomal reference genome.</title>
        <authorList>
            <person name="Ilik V."/>
            <person name="Petrzelkova K.J."/>
            <person name="Pardy F."/>
            <person name="Fuh T."/>
            <person name="Niatou-Singa F.S."/>
            <person name="Gouil Q."/>
            <person name="Baker L."/>
            <person name="Ritchie M.E."/>
            <person name="Jex A.R."/>
            <person name="Gazzola D."/>
            <person name="Li H."/>
            <person name="Toshio Fujiwara R."/>
            <person name="Zhan B."/>
            <person name="Aroian R.V."/>
            <person name="Pafco B."/>
            <person name="Schwarz E.M."/>
        </authorList>
    </citation>
    <scope>NUCLEOTIDE SEQUENCE [LARGE SCALE GENOMIC DNA]</scope>
    <source>
        <strain evidence="2 3">Aroian</strain>
        <tissue evidence="2">Whole animal</tissue>
    </source>
</reference>
<evidence type="ECO:0000313" key="3">
    <source>
        <dbReference type="Proteomes" id="UP001303046"/>
    </source>
</evidence>
<proteinExistence type="predicted"/>
<keyword evidence="3" id="KW-1185">Reference proteome</keyword>
<dbReference type="EMBL" id="JAVFWL010000004">
    <property type="protein sequence ID" value="KAK6751271.1"/>
    <property type="molecule type" value="Genomic_DNA"/>
</dbReference>
<protein>
    <submittedName>
        <fullName evidence="2">Uncharacterized protein</fullName>
    </submittedName>
</protein>
<gene>
    <name evidence="2" type="primary">Necator_chrIV.g16241</name>
    <name evidence="2" type="ORF">RB195_002945</name>
</gene>
<evidence type="ECO:0000313" key="2">
    <source>
        <dbReference type="EMBL" id="KAK6751271.1"/>
    </source>
</evidence>
<dbReference type="Proteomes" id="UP001303046">
    <property type="component" value="Unassembled WGS sequence"/>
</dbReference>
<comment type="caution">
    <text evidence="2">The sequence shown here is derived from an EMBL/GenBank/DDBJ whole genome shotgun (WGS) entry which is preliminary data.</text>
</comment>
<accession>A0ABR1DP71</accession>